<dbReference type="EMBL" id="RFLX01000013">
    <property type="protein sequence ID" value="RMI20246.1"/>
    <property type="molecule type" value="Genomic_DNA"/>
</dbReference>
<name>A0A3A9J9K7_9PROT</name>
<dbReference type="Gene3D" id="1.10.287.500">
    <property type="entry name" value="Helix hairpin bin"/>
    <property type="match status" value="1"/>
</dbReference>
<dbReference type="GO" id="GO:0050920">
    <property type="term" value="P:regulation of chemotaxis"/>
    <property type="evidence" value="ECO:0007669"/>
    <property type="project" value="InterPro"/>
</dbReference>
<dbReference type="InParanoid" id="A0A3A9J9K7"/>
<dbReference type="SUPFAM" id="SSF75708">
    <property type="entry name" value="Chemotaxis phosphatase CheZ"/>
    <property type="match status" value="1"/>
</dbReference>
<evidence type="ECO:0000313" key="3">
    <source>
        <dbReference type="EMBL" id="RKK03112.1"/>
    </source>
</evidence>
<feature type="region of interest" description="Disordered" evidence="2">
    <location>
        <begin position="182"/>
        <end position="208"/>
    </location>
</feature>
<dbReference type="Proteomes" id="UP000274097">
    <property type="component" value="Unassembled WGS sequence"/>
</dbReference>
<dbReference type="GO" id="GO:0009288">
    <property type="term" value="C:bacterial-type flagellum"/>
    <property type="evidence" value="ECO:0007669"/>
    <property type="project" value="InterPro"/>
</dbReference>
<evidence type="ECO:0000313" key="4">
    <source>
        <dbReference type="EMBL" id="RMI20246.1"/>
    </source>
</evidence>
<dbReference type="InterPro" id="IPR007439">
    <property type="entry name" value="Chemotax_Pase_CheZ"/>
</dbReference>
<sequence length="216" mass="22113">MALPGASAGTPPGPAAPQQGLARIAGHVAAISGEVDRLLGLPFSGADEDDMLARAIAEMRGMSKLLAETRAEIVGLAPPPTGLGDTLDAVVAETEQAAMEIMRQAERAQAAAKRLHDGTSTATAADLAEVDDAATCILMACAFQDITGQRIRKVLSALRHVESRIATLVALMGIRQEEAPQRLDGAAPGSEAALLNGPSSSVEGGLGQNAVDDLFN</sequence>
<proteinExistence type="predicted"/>
<dbReference type="OrthoDB" id="7269965at2"/>
<protein>
    <submittedName>
        <fullName evidence="3">Chemotaxis protein CheZ</fullName>
    </submittedName>
</protein>
<evidence type="ECO:0000256" key="2">
    <source>
        <dbReference type="SAM" id="MobiDB-lite"/>
    </source>
</evidence>
<reference evidence="3 6" key="1">
    <citation type="submission" date="2018-09" db="EMBL/GenBank/DDBJ databases">
        <title>Roseomonas sp. nov., isolated from feces of Tibetan antelopes in the Qinghai-Tibet plateau, China.</title>
        <authorList>
            <person name="Tian Z."/>
        </authorList>
    </citation>
    <scope>NUCLEOTIDE SEQUENCE [LARGE SCALE GENOMIC DNA]</scope>
    <source>
        <strain evidence="4 5">Z23</strain>
        <strain evidence="3 6">Z24</strain>
    </source>
</reference>
<evidence type="ECO:0000313" key="5">
    <source>
        <dbReference type="Proteomes" id="UP000274097"/>
    </source>
</evidence>
<dbReference type="EMBL" id="RAQU01000105">
    <property type="protein sequence ID" value="RKK03112.1"/>
    <property type="molecule type" value="Genomic_DNA"/>
</dbReference>
<keyword evidence="5" id="KW-1185">Reference proteome</keyword>
<dbReference type="GO" id="GO:0003824">
    <property type="term" value="F:catalytic activity"/>
    <property type="evidence" value="ECO:0007669"/>
    <property type="project" value="InterPro"/>
</dbReference>
<comment type="caution">
    <text evidence="3">The sequence shown here is derived from an EMBL/GenBank/DDBJ whole genome shotgun (WGS) entry which is preliminary data.</text>
</comment>
<keyword evidence="1" id="KW-0175">Coiled coil</keyword>
<dbReference type="Proteomes" id="UP000278036">
    <property type="component" value="Unassembled WGS sequence"/>
</dbReference>
<organism evidence="3 6">
    <name type="scientific">Teichococcus wenyumeiae</name>
    <dbReference type="NCBI Taxonomy" id="2478470"/>
    <lineage>
        <taxon>Bacteria</taxon>
        <taxon>Pseudomonadati</taxon>
        <taxon>Pseudomonadota</taxon>
        <taxon>Alphaproteobacteria</taxon>
        <taxon>Acetobacterales</taxon>
        <taxon>Roseomonadaceae</taxon>
        <taxon>Roseomonas</taxon>
    </lineage>
</organism>
<feature type="coiled-coil region" evidence="1">
    <location>
        <begin position="52"/>
        <end position="111"/>
    </location>
</feature>
<accession>A0A3A9J9K7</accession>
<evidence type="ECO:0000256" key="1">
    <source>
        <dbReference type="SAM" id="Coils"/>
    </source>
</evidence>
<evidence type="ECO:0000313" key="6">
    <source>
        <dbReference type="Proteomes" id="UP000278036"/>
    </source>
</evidence>
<dbReference type="AlphaFoldDB" id="A0A3A9J9K7"/>
<dbReference type="Pfam" id="PF04344">
    <property type="entry name" value="CheZ"/>
    <property type="match status" value="1"/>
</dbReference>
<gene>
    <name evidence="3" type="ORF">D6Z83_16305</name>
    <name evidence="4" type="ORF">EBE87_16635</name>
</gene>